<name>A0ABT8BLJ9_9HYPH</name>
<feature type="compositionally biased region" description="Low complexity" evidence="1">
    <location>
        <begin position="152"/>
        <end position="169"/>
    </location>
</feature>
<keyword evidence="3" id="KW-1185">Reference proteome</keyword>
<dbReference type="RefSeq" id="WP_238226119.1">
    <property type="nucleotide sequence ID" value="NZ_BPQD01000016.1"/>
</dbReference>
<feature type="region of interest" description="Disordered" evidence="1">
    <location>
        <begin position="136"/>
        <end position="176"/>
    </location>
</feature>
<dbReference type="InterPro" id="IPR007731">
    <property type="entry name" value="DUF669"/>
</dbReference>
<reference evidence="3" key="1">
    <citation type="journal article" date="2019" name="Int. J. Syst. Evol. Microbiol.">
        <title>The Global Catalogue of Microorganisms (GCM) 10K type strain sequencing project: providing services to taxonomists for standard genome sequencing and annotation.</title>
        <authorList>
            <consortium name="The Broad Institute Genomics Platform"/>
            <consortium name="The Broad Institute Genome Sequencing Center for Infectious Disease"/>
            <person name="Wu L."/>
            <person name="Ma J."/>
        </authorList>
    </citation>
    <scope>NUCLEOTIDE SEQUENCE [LARGE SCALE GENOMIC DNA]</scope>
    <source>
        <strain evidence="3">CECT 7069</strain>
    </source>
</reference>
<evidence type="ECO:0000313" key="3">
    <source>
        <dbReference type="Proteomes" id="UP001224644"/>
    </source>
</evidence>
<evidence type="ECO:0000313" key="2">
    <source>
        <dbReference type="EMBL" id="MDN3592059.1"/>
    </source>
</evidence>
<accession>A0ABT8BLJ9</accession>
<comment type="caution">
    <text evidence="2">The sequence shown here is derived from an EMBL/GenBank/DDBJ whole genome shotgun (WGS) entry which is preliminary data.</text>
</comment>
<sequence length="176" mass="19002">MADLGMDFNADEVAPSSGFEPMPVGDYEVQIVEADVAPAKSGKGTVLSYKAEVISPAEFTGRTVFERLNIRHDNPVAQKIGQEQLSALCRATGVRQVTNTDQLLYQPFWANLGVENYKASNGDDRSRNIVKKYHFEEDTAPPVDKPAPTPPAAQNANRPGAPAAGARPGLPWKKPA</sequence>
<proteinExistence type="predicted"/>
<dbReference type="Pfam" id="PF05037">
    <property type="entry name" value="DUF669"/>
    <property type="match status" value="1"/>
</dbReference>
<dbReference type="EMBL" id="JAUFPX010000015">
    <property type="protein sequence ID" value="MDN3592059.1"/>
    <property type="molecule type" value="Genomic_DNA"/>
</dbReference>
<evidence type="ECO:0000256" key="1">
    <source>
        <dbReference type="SAM" id="MobiDB-lite"/>
    </source>
</evidence>
<organism evidence="2 3">
    <name type="scientific">Methylobacterium adhaesivum</name>
    <dbReference type="NCBI Taxonomy" id="333297"/>
    <lineage>
        <taxon>Bacteria</taxon>
        <taxon>Pseudomonadati</taxon>
        <taxon>Pseudomonadota</taxon>
        <taxon>Alphaproteobacteria</taxon>
        <taxon>Hyphomicrobiales</taxon>
        <taxon>Methylobacteriaceae</taxon>
        <taxon>Methylobacterium</taxon>
    </lineage>
</organism>
<protein>
    <submittedName>
        <fullName evidence="2">DUF669 domain-containing protein</fullName>
    </submittedName>
</protein>
<gene>
    <name evidence="2" type="ORF">QWZ12_15790</name>
</gene>
<dbReference type="Proteomes" id="UP001224644">
    <property type="component" value="Unassembled WGS sequence"/>
</dbReference>